<organism evidence="1 2">
    <name type="scientific">Pandoraea eparura</name>
    <dbReference type="NCBI Taxonomy" id="2508291"/>
    <lineage>
        <taxon>Bacteria</taxon>
        <taxon>Pseudomonadati</taxon>
        <taxon>Pseudomonadota</taxon>
        <taxon>Betaproteobacteria</taxon>
        <taxon>Burkholderiales</taxon>
        <taxon>Burkholderiaceae</taxon>
        <taxon>Pandoraea</taxon>
    </lineage>
</organism>
<gene>
    <name evidence="1" type="ORF">PEP31012_03219</name>
</gene>
<dbReference type="SUPFAM" id="SSF56003">
    <property type="entry name" value="Molybdenum cofactor-binding domain"/>
    <property type="match status" value="1"/>
</dbReference>
<dbReference type="InterPro" id="IPR037165">
    <property type="entry name" value="AldOxase/xan_DH_Mopterin-bd_sf"/>
</dbReference>
<dbReference type="AlphaFoldDB" id="A0A5E4WEY8"/>
<keyword evidence="2" id="KW-1185">Reference proteome</keyword>
<dbReference type="Pfam" id="PF05137">
    <property type="entry name" value="PilN"/>
    <property type="match status" value="1"/>
</dbReference>
<evidence type="ECO:0000313" key="1">
    <source>
        <dbReference type="EMBL" id="VVE22329.1"/>
    </source>
</evidence>
<name>A0A5E4WEY8_9BURK</name>
<dbReference type="RefSeq" id="WP_174978261.1">
    <property type="nucleotide sequence ID" value="NZ_CABPSH010000008.1"/>
</dbReference>
<dbReference type="GO" id="GO:0016491">
    <property type="term" value="F:oxidoreductase activity"/>
    <property type="evidence" value="ECO:0007669"/>
    <property type="project" value="InterPro"/>
</dbReference>
<dbReference type="InterPro" id="IPR007813">
    <property type="entry name" value="PilN"/>
</dbReference>
<proteinExistence type="predicted"/>
<evidence type="ECO:0000313" key="2">
    <source>
        <dbReference type="Proteomes" id="UP000400981"/>
    </source>
</evidence>
<reference evidence="1 2" key="1">
    <citation type="submission" date="2019-08" db="EMBL/GenBank/DDBJ databases">
        <authorList>
            <person name="Peeters C."/>
        </authorList>
    </citation>
    <scope>NUCLEOTIDE SEQUENCE [LARGE SCALE GENOMIC DNA]</scope>
    <source>
        <strain evidence="1 2">LMG 31012</strain>
    </source>
</reference>
<dbReference type="EMBL" id="CABPSH010000008">
    <property type="protein sequence ID" value="VVE22329.1"/>
    <property type="molecule type" value="Genomic_DNA"/>
</dbReference>
<dbReference type="Proteomes" id="UP000400981">
    <property type="component" value="Unassembled WGS sequence"/>
</dbReference>
<sequence length="221" mass="24593">MKVEFPPLDFLPSFAERRQREFRRQCRRWACVAACGGLASLAPVARDLSQREHIQAQTAALRAASERLSKHAAAFDSAGRALAAMGAHRRAAAALIERRQPVAYRLLDIMRACADGVRLTSVKFGDDQVRVEGYATTQSRVRETQRRLRTLPWVRKVAEVESSVVPESVRRQWVGAVTQASAPTLRRFALRIERKLASNPVAMSVNAEVDGLSSEEVSDVR</sequence>
<accession>A0A5E4WEY8</accession>
<protein>
    <submittedName>
        <fullName evidence="1">Uncharacterized protein</fullName>
    </submittedName>
</protein>